<evidence type="ECO:0000313" key="4">
    <source>
        <dbReference type="Proteomes" id="UP000507979"/>
    </source>
</evidence>
<dbReference type="CDD" id="cd07012">
    <property type="entry name" value="PBP2_Bug_TTT"/>
    <property type="match status" value="1"/>
</dbReference>
<gene>
    <name evidence="3" type="ORF">LMG26845_01674</name>
</gene>
<dbReference type="AlphaFoldDB" id="A0A6J4ZLM4"/>
<dbReference type="Pfam" id="PF03401">
    <property type="entry name" value="TctC"/>
    <property type="match status" value="1"/>
</dbReference>
<dbReference type="PANTHER" id="PTHR42928">
    <property type="entry name" value="TRICARBOXYLATE-BINDING PROTEIN"/>
    <property type="match status" value="1"/>
</dbReference>
<keyword evidence="4" id="KW-1185">Reference proteome</keyword>
<dbReference type="Gene3D" id="3.40.190.10">
    <property type="entry name" value="Periplasmic binding protein-like II"/>
    <property type="match status" value="1"/>
</dbReference>
<dbReference type="RefSeq" id="WP_054429767.1">
    <property type="nucleotide sequence ID" value="NZ_CADIJR010000011.1"/>
</dbReference>
<organism evidence="3 4">
    <name type="scientific">Achromobacter insuavis</name>
    <dbReference type="NCBI Taxonomy" id="1287735"/>
    <lineage>
        <taxon>Bacteria</taxon>
        <taxon>Pseudomonadati</taxon>
        <taxon>Pseudomonadota</taxon>
        <taxon>Betaproteobacteria</taxon>
        <taxon>Burkholderiales</taxon>
        <taxon>Alcaligenaceae</taxon>
        <taxon>Achromobacter</taxon>
    </lineage>
</organism>
<dbReference type="InterPro" id="IPR042100">
    <property type="entry name" value="Bug_dom1"/>
</dbReference>
<dbReference type="Proteomes" id="UP000507979">
    <property type="component" value="Unassembled WGS sequence"/>
</dbReference>
<dbReference type="InterPro" id="IPR005064">
    <property type="entry name" value="BUG"/>
</dbReference>
<comment type="similarity">
    <text evidence="1">Belongs to the UPF0065 (bug) family.</text>
</comment>
<dbReference type="Gene3D" id="3.40.190.150">
    <property type="entry name" value="Bordetella uptake gene, domain 1"/>
    <property type="match status" value="1"/>
</dbReference>
<dbReference type="GeneID" id="92897522"/>
<sequence length="323" mass="33548">MKHATALTAAALLLGAAFAAPGHAAAPWPSQPIRLIVPYPPGGSVDNLARLLAPALGQRLGQTIVIENKAGASGTIGVDATVRATPDGNTFGFGVPGAITGLPHVMKVPYDVSKIQYVSLVARIPLVLVVNPSLPDATLADFVASAKRQPGKYNYGSAGNVTTPHLGGELLKQQTGIDIMHVPYKGASPAVTAMLSNEVQMFPGDASAVLGFIKAGKLRTLAVASPTRFEGLPDVPTTQEAGFPGVIVESNYGIIAPTGTPPEIVQKMSQAIAQTLAEPALRQKMIDQGAIPTATTPEAYQALMQAESKKWGEVIRRGKLGLE</sequence>
<feature type="chain" id="PRO_5027085422" evidence="2">
    <location>
        <begin position="20"/>
        <end position="323"/>
    </location>
</feature>
<dbReference type="PANTHER" id="PTHR42928:SF5">
    <property type="entry name" value="BLR1237 PROTEIN"/>
    <property type="match status" value="1"/>
</dbReference>
<reference evidence="3 4" key="1">
    <citation type="submission" date="2020-04" db="EMBL/GenBank/DDBJ databases">
        <authorList>
            <person name="De Canck E."/>
        </authorList>
    </citation>
    <scope>NUCLEOTIDE SEQUENCE [LARGE SCALE GENOMIC DNA]</scope>
    <source>
        <strain evidence="3 4">LMG 26845</strain>
    </source>
</reference>
<dbReference type="SUPFAM" id="SSF53850">
    <property type="entry name" value="Periplasmic binding protein-like II"/>
    <property type="match status" value="1"/>
</dbReference>
<evidence type="ECO:0000256" key="2">
    <source>
        <dbReference type="SAM" id="SignalP"/>
    </source>
</evidence>
<dbReference type="EMBL" id="CADIJR010000011">
    <property type="protein sequence ID" value="CAB3636112.1"/>
    <property type="molecule type" value="Genomic_DNA"/>
</dbReference>
<evidence type="ECO:0000256" key="1">
    <source>
        <dbReference type="ARBA" id="ARBA00006987"/>
    </source>
</evidence>
<evidence type="ECO:0000313" key="3">
    <source>
        <dbReference type="EMBL" id="CAB3636112.1"/>
    </source>
</evidence>
<proteinExistence type="inferred from homology"/>
<name>A0A6J4ZLM4_9BURK</name>
<feature type="signal peptide" evidence="2">
    <location>
        <begin position="1"/>
        <end position="19"/>
    </location>
</feature>
<keyword evidence="2" id="KW-0732">Signal</keyword>
<dbReference type="PIRSF" id="PIRSF017082">
    <property type="entry name" value="YflP"/>
    <property type="match status" value="1"/>
</dbReference>
<accession>A0A6J4ZLM4</accession>
<protein>
    <submittedName>
        <fullName evidence="3">Uncharacterized protein</fullName>
    </submittedName>
</protein>